<evidence type="ECO:0000256" key="2">
    <source>
        <dbReference type="ARBA" id="ARBA00005992"/>
    </source>
</evidence>
<gene>
    <name evidence="11" type="ORF">RQX22_08470</name>
</gene>
<proteinExistence type="inferred from homology"/>
<keyword evidence="12" id="KW-1185">Reference proteome</keyword>
<feature type="compositionally biased region" description="Low complexity" evidence="8">
    <location>
        <begin position="43"/>
        <end position="54"/>
    </location>
</feature>
<dbReference type="EMBL" id="JAVUPU010000003">
    <property type="protein sequence ID" value="MDT9598982.1"/>
    <property type="molecule type" value="Genomic_DNA"/>
</dbReference>
<evidence type="ECO:0000259" key="10">
    <source>
        <dbReference type="PROSITE" id="PS52029"/>
    </source>
</evidence>
<dbReference type="SUPFAM" id="SSF141523">
    <property type="entry name" value="L,D-transpeptidase catalytic domain-like"/>
    <property type="match status" value="1"/>
</dbReference>
<dbReference type="Gene3D" id="2.40.440.10">
    <property type="entry name" value="L,D-transpeptidase catalytic domain-like"/>
    <property type="match status" value="1"/>
</dbReference>
<comment type="pathway">
    <text evidence="1 7">Cell wall biogenesis; peptidoglycan biosynthesis.</text>
</comment>
<dbReference type="PANTHER" id="PTHR30582:SF2">
    <property type="entry name" value="L,D-TRANSPEPTIDASE YCIB-RELATED"/>
    <property type="match status" value="1"/>
</dbReference>
<reference evidence="11 12" key="1">
    <citation type="submission" date="2023-05" db="EMBL/GenBank/DDBJ databases">
        <authorList>
            <person name="Guo Y."/>
        </authorList>
    </citation>
    <scope>NUCLEOTIDE SEQUENCE [LARGE SCALE GENOMIC DNA]</scope>
    <source>
        <strain evidence="11 12">GR2756</strain>
    </source>
</reference>
<dbReference type="InterPro" id="IPR005490">
    <property type="entry name" value="LD_TPept_cat_dom"/>
</dbReference>
<feature type="chain" id="PRO_5047179833" evidence="9">
    <location>
        <begin position="28"/>
        <end position="247"/>
    </location>
</feature>
<comment type="caution">
    <text evidence="11">The sequence shown here is derived from an EMBL/GenBank/DDBJ whole genome shotgun (WGS) entry which is preliminary data.</text>
</comment>
<feature type="domain" description="L,D-TPase catalytic" evidence="10">
    <location>
        <begin position="129"/>
        <end position="237"/>
    </location>
</feature>
<sequence>MVKNILTSRRKRSMLSPARVAACLAFAALLSSPTPPSAHIRTADSAPARTPAPAPVALQSGKAAAMAAPTPAAPSAPAPVPAPVAVPASASPPAPTAADFKVTSVLGLEHWLRSGEYAWDDEGVPPGPIKIVVDLRARQLHAYRGGVEIGRSSIMYGDDEKPTPMGIFPILQKKRHHISNLYNAPMPYMMRLTWDGIAIHASDVRDAYATHGCVGVPDEFAALLFAQAGLGDYVMITEGWMRPSRSA</sequence>
<dbReference type="InterPro" id="IPR050979">
    <property type="entry name" value="LD-transpeptidase"/>
</dbReference>
<dbReference type="CDD" id="cd16913">
    <property type="entry name" value="YkuD_like"/>
    <property type="match status" value="1"/>
</dbReference>
<dbReference type="RefSeq" id="WP_315725501.1">
    <property type="nucleotide sequence ID" value="NZ_JAVUPU010000003.1"/>
</dbReference>
<dbReference type="Proteomes" id="UP001259572">
    <property type="component" value="Unassembled WGS sequence"/>
</dbReference>
<dbReference type="PROSITE" id="PS52029">
    <property type="entry name" value="LD_TPASE"/>
    <property type="match status" value="1"/>
</dbReference>
<dbReference type="Pfam" id="PF03734">
    <property type="entry name" value="YkuD"/>
    <property type="match status" value="1"/>
</dbReference>
<comment type="similarity">
    <text evidence="2">Belongs to the YkuD family.</text>
</comment>
<evidence type="ECO:0000256" key="1">
    <source>
        <dbReference type="ARBA" id="ARBA00004752"/>
    </source>
</evidence>
<evidence type="ECO:0000256" key="7">
    <source>
        <dbReference type="PROSITE-ProRule" id="PRU01373"/>
    </source>
</evidence>
<evidence type="ECO:0000256" key="3">
    <source>
        <dbReference type="ARBA" id="ARBA00022679"/>
    </source>
</evidence>
<feature type="active site" description="Nucleophile" evidence="7">
    <location>
        <position position="213"/>
    </location>
</feature>
<name>A0ABU3Q6P7_9SPHN</name>
<evidence type="ECO:0000256" key="4">
    <source>
        <dbReference type="ARBA" id="ARBA00022960"/>
    </source>
</evidence>
<evidence type="ECO:0000256" key="8">
    <source>
        <dbReference type="SAM" id="MobiDB-lite"/>
    </source>
</evidence>
<evidence type="ECO:0000313" key="11">
    <source>
        <dbReference type="EMBL" id="MDT9598982.1"/>
    </source>
</evidence>
<accession>A0ABU3Q6P7</accession>
<feature type="active site" description="Proton donor/acceptor" evidence="7">
    <location>
        <position position="200"/>
    </location>
</feature>
<dbReference type="InterPro" id="IPR038063">
    <property type="entry name" value="Transpep_catalytic_dom"/>
</dbReference>
<protein>
    <submittedName>
        <fullName evidence="11">L,D-transpeptidase family protein</fullName>
    </submittedName>
</protein>
<keyword evidence="5 7" id="KW-0573">Peptidoglycan synthesis</keyword>
<evidence type="ECO:0000256" key="9">
    <source>
        <dbReference type="SAM" id="SignalP"/>
    </source>
</evidence>
<feature type="region of interest" description="Disordered" evidence="8">
    <location>
        <begin position="33"/>
        <end position="54"/>
    </location>
</feature>
<keyword evidence="9" id="KW-0732">Signal</keyword>
<keyword evidence="3" id="KW-0808">Transferase</keyword>
<keyword evidence="4 7" id="KW-0133">Cell shape</keyword>
<evidence type="ECO:0000256" key="6">
    <source>
        <dbReference type="ARBA" id="ARBA00023316"/>
    </source>
</evidence>
<organism evidence="11 12">
    <name type="scientific">Sphingosinicella rhizophila</name>
    <dbReference type="NCBI Taxonomy" id="3050082"/>
    <lineage>
        <taxon>Bacteria</taxon>
        <taxon>Pseudomonadati</taxon>
        <taxon>Pseudomonadota</taxon>
        <taxon>Alphaproteobacteria</taxon>
        <taxon>Sphingomonadales</taxon>
        <taxon>Sphingosinicellaceae</taxon>
        <taxon>Sphingosinicella</taxon>
    </lineage>
</organism>
<dbReference type="PANTHER" id="PTHR30582">
    <property type="entry name" value="L,D-TRANSPEPTIDASE"/>
    <property type="match status" value="1"/>
</dbReference>
<feature type="signal peptide" evidence="9">
    <location>
        <begin position="1"/>
        <end position="27"/>
    </location>
</feature>
<evidence type="ECO:0000313" key="12">
    <source>
        <dbReference type="Proteomes" id="UP001259572"/>
    </source>
</evidence>
<evidence type="ECO:0000256" key="5">
    <source>
        <dbReference type="ARBA" id="ARBA00022984"/>
    </source>
</evidence>
<keyword evidence="6 7" id="KW-0961">Cell wall biogenesis/degradation</keyword>